<organism evidence="3 4">
    <name type="scientific">Streptomyces castrisilvae</name>
    <dbReference type="NCBI Taxonomy" id="3033811"/>
    <lineage>
        <taxon>Bacteria</taxon>
        <taxon>Bacillati</taxon>
        <taxon>Actinomycetota</taxon>
        <taxon>Actinomycetes</taxon>
        <taxon>Kitasatosporales</taxon>
        <taxon>Streptomycetaceae</taxon>
        <taxon>Streptomyces</taxon>
    </lineage>
</organism>
<dbReference type="Proteomes" id="UP001239522">
    <property type="component" value="Chromosome"/>
</dbReference>
<evidence type="ECO:0000313" key="4">
    <source>
        <dbReference type="Proteomes" id="UP001239522"/>
    </source>
</evidence>
<protein>
    <submittedName>
        <fullName evidence="3">Uncharacterized protein</fullName>
    </submittedName>
</protein>
<keyword evidence="4" id="KW-1185">Reference proteome</keyword>
<evidence type="ECO:0000313" key="3">
    <source>
        <dbReference type="EMBL" id="WLQ35926.1"/>
    </source>
</evidence>
<evidence type="ECO:0000256" key="2">
    <source>
        <dbReference type="SAM" id="Phobius"/>
    </source>
</evidence>
<keyword evidence="2" id="KW-0812">Transmembrane</keyword>
<keyword evidence="2" id="KW-0472">Membrane</keyword>
<dbReference type="RefSeq" id="WP_306056884.1">
    <property type="nucleotide sequence ID" value="NZ_CP120997.1"/>
</dbReference>
<proteinExistence type="predicted"/>
<feature type="region of interest" description="Disordered" evidence="1">
    <location>
        <begin position="1"/>
        <end position="29"/>
    </location>
</feature>
<dbReference type="EMBL" id="CP120997">
    <property type="protein sequence ID" value="WLQ35926.1"/>
    <property type="molecule type" value="Genomic_DNA"/>
</dbReference>
<evidence type="ECO:0000256" key="1">
    <source>
        <dbReference type="SAM" id="MobiDB-lite"/>
    </source>
</evidence>
<sequence>MSGTGRRQDEVRRMLEARPQPRVPAGLAARAAERGGRLLRRRRTLRRLGLLALIAGVAVFTVWAVVAQPWQAPPAGTTPPLEGW</sequence>
<name>A0ABY9HR33_9ACTN</name>
<reference evidence="3 4" key="1">
    <citation type="submission" date="2023-03" db="EMBL/GenBank/DDBJ databases">
        <title>Isolation and description of six Streptomyces strains from soil environments, able to metabolize different microbial glucans.</title>
        <authorList>
            <person name="Widen T."/>
            <person name="Larsbrink J."/>
        </authorList>
    </citation>
    <scope>NUCLEOTIDE SEQUENCE [LARGE SCALE GENOMIC DNA]</scope>
    <source>
        <strain evidence="3 4">Mut1</strain>
    </source>
</reference>
<feature type="transmembrane region" description="Helical" evidence="2">
    <location>
        <begin position="48"/>
        <end position="66"/>
    </location>
</feature>
<gene>
    <name evidence="3" type="ORF">P8A18_21960</name>
</gene>
<feature type="compositionally biased region" description="Basic and acidic residues" evidence="1">
    <location>
        <begin position="1"/>
        <end position="16"/>
    </location>
</feature>
<keyword evidence="2" id="KW-1133">Transmembrane helix</keyword>
<accession>A0ABY9HR33</accession>